<dbReference type="Pfam" id="PF00440">
    <property type="entry name" value="TetR_N"/>
    <property type="match status" value="1"/>
</dbReference>
<dbReference type="InterPro" id="IPR009057">
    <property type="entry name" value="Homeodomain-like_sf"/>
</dbReference>
<sequence length="195" mass="22662">MAVVDRRRLVVEAAEKSFALFGYKATTMDQVAKIANVAKGTIYTFFTNKEELFDEILRSVILDMRRIAEEELRDDRTFFDNLYHTVDKLLEYRAQHNLLIKLFQEVRDFGTPKAREGLETIEHAILDYLEKQVTRAMQRNEVSGLDPKVVSFVLMKLYIALTSDWNKIHEPLSKEQIKEFVQRFVAGGLSPEKSL</sequence>
<protein>
    <submittedName>
        <fullName evidence="4">TetR family transcriptional regulator</fullName>
    </submittedName>
</protein>
<dbReference type="PANTHER" id="PTHR30055:SF232">
    <property type="entry name" value="TRANSCRIPTIONAL REGULATOR, TETR FAMILY"/>
    <property type="match status" value="1"/>
</dbReference>
<gene>
    <name evidence="4" type="ORF">J41TS4_27510</name>
</gene>
<evidence type="ECO:0000313" key="4">
    <source>
        <dbReference type="EMBL" id="GIO42993.1"/>
    </source>
</evidence>
<dbReference type="EMBL" id="BORS01000009">
    <property type="protein sequence ID" value="GIO42993.1"/>
    <property type="molecule type" value="Genomic_DNA"/>
</dbReference>
<feature type="DNA-binding region" description="H-T-H motif" evidence="2">
    <location>
        <begin position="27"/>
        <end position="46"/>
    </location>
</feature>
<dbReference type="PROSITE" id="PS01081">
    <property type="entry name" value="HTH_TETR_1"/>
    <property type="match status" value="1"/>
</dbReference>
<keyword evidence="1 2" id="KW-0238">DNA-binding</keyword>
<dbReference type="Proteomes" id="UP000678895">
    <property type="component" value="Unassembled WGS sequence"/>
</dbReference>
<dbReference type="SUPFAM" id="SSF48498">
    <property type="entry name" value="Tetracyclin repressor-like, C-terminal domain"/>
    <property type="match status" value="1"/>
</dbReference>
<evidence type="ECO:0000256" key="2">
    <source>
        <dbReference type="PROSITE-ProRule" id="PRU00335"/>
    </source>
</evidence>
<name>A0A919Y5V2_9BACL</name>
<dbReference type="PANTHER" id="PTHR30055">
    <property type="entry name" value="HTH-TYPE TRANSCRIPTIONAL REGULATOR RUTR"/>
    <property type="match status" value="1"/>
</dbReference>
<evidence type="ECO:0000313" key="5">
    <source>
        <dbReference type="Proteomes" id="UP000678895"/>
    </source>
</evidence>
<evidence type="ECO:0000256" key="1">
    <source>
        <dbReference type="ARBA" id="ARBA00023125"/>
    </source>
</evidence>
<dbReference type="InterPro" id="IPR023772">
    <property type="entry name" value="DNA-bd_HTH_TetR-type_CS"/>
</dbReference>
<dbReference type="GO" id="GO:0003677">
    <property type="term" value="F:DNA binding"/>
    <property type="evidence" value="ECO:0007669"/>
    <property type="project" value="UniProtKB-UniRule"/>
</dbReference>
<organism evidence="4 5">
    <name type="scientific">Paenibacillus apis</name>
    <dbReference type="NCBI Taxonomy" id="1792174"/>
    <lineage>
        <taxon>Bacteria</taxon>
        <taxon>Bacillati</taxon>
        <taxon>Bacillota</taxon>
        <taxon>Bacilli</taxon>
        <taxon>Bacillales</taxon>
        <taxon>Paenibacillaceae</taxon>
        <taxon>Paenibacillus</taxon>
    </lineage>
</organism>
<reference evidence="4" key="1">
    <citation type="submission" date="2021-03" db="EMBL/GenBank/DDBJ databases">
        <title>Antimicrobial resistance genes in bacteria isolated from Japanese honey, and their potential for conferring macrolide and lincosamide resistance in the American foulbrood pathogen Paenibacillus larvae.</title>
        <authorList>
            <person name="Okamoto M."/>
            <person name="Kumagai M."/>
            <person name="Kanamori H."/>
            <person name="Takamatsu D."/>
        </authorList>
    </citation>
    <scope>NUCLEOTIDE SEQUENCE</scope>
    <source>
        <strain evidence="4">J41TS4</strain>
    </source>
</reference>
<dbReference type="AlphaFoldDB" id="A0A919Y5V2"/>
<dbReference type="InterPro" id="IPR050109">
    <property type="entry name" value="HTH-type_TetR-like_transc_reg"/>
</dbReference>
<feature type="domain" description="HTH tetR-type" evidence="3">
    <location>
        <begin position="4"/>
        <end position="64"/>
    </location>
</feature>
<accession>A0A919Y5V2</accession>
<evidence type="ECO:0000259" key="3">
    <source>
        <dbReference type="PROSITE" id="PS50977"/>
    </source>
</evidence>
<keyword evidence="5" id="KW-1185">Reference proteome</keyword>
<dbReference type="SUPFAM" id="SSF46689">
    <property type="entry name" value="Homeodomain-like"/>
    <property type="match status" value="1"/>
</dbReference>
<proteinExistence type="predicted"/>
<dbReference type="PROSITE" id="PS50977">
    <property type="entry name" value="HTH_TETR_2"/>
    <property type="match status" value="1"/>
</dbReference>
<dbReference type="Gene3D" id="1.10.357.10">
    <property type="entry name" value="Tetracycline Repressor, domain 2"/>
    <property type="match status" value="1"/>
</dbReference>
<dbReference type="RefSeq" id="WP_212938775.1">
    <property type="nucleotide sequence ID" value="NZ_BORS01000009.1"/>
</dbReference>
<dbReference type="PRINTS" id="PR00455">
    <property type="entry name" value="HTHTETR"/>
</dbReference>
<dbReference type="InterPro" id="IPR001647">
    <property type="entry name" value="HTH_TetR"/>
</dbReference>
<dbReference type="Gene3D" id="1.10.10.60">
    <property type="entry name" value="Homeodomain-like"/>
    <property type="match status" value="1"/>
</dbReference>
<comment type="caution">
    <text evidence="4">The sequence shown here is derived from an EMBL/GenBank/DDBJ whole genome shotgun (WGS) entry which is preliminary data.</text>
</comment>
<dbReference type="InterPro" id="IPR036271">
    <property type="entry name" value="Tet_transcr_reg_TetR-rel_C_sf"/>
</dbReference>
<dbReference type="GO" id="GO:0006355">
    <property type="term" value="P:regulation of DNA-templated transcription"/>
    <property type="evidence" value="ECO:0007669"/>
    <property type="project" value="UniProtKB-ARBA"/>
</dbReference>